<dbReference type="AlphaFoldDB" id="A0A081B2T0"/>
<reference evidence="1 2" key="1">
    <citation type="submission" date="2013-11" db="EMBL/GenBank/DDBJ databases">
        <title>The Genome Sequence of Phytophthora parasitica P1976.</title>
        <authorList>
            <consortium name="The Broad Institute Genomics Platform"/>
            <person name="Russ C."/>
            <person name="Tyler B."/>
            <person name="Panabieres F."/>
            <person name="Shan W."/>
            <person name="Tripathy S."/>
            <person name="Grunwald N."/>
            <person name="Machado M."/>
            <person name="Johnson C.S."/>
            <person name="Walker B."/>
            <person name="Young S."/>
            <person name="Zeng Q."/>
            <person name="Gargeya S."/>
            <person name="Fitzgerald M."/>
            <person name="Haas B."/>
            <person name="Abouelleil A."/>
            <person name="Allen A.W."/>
            <person name="Alvarado L."/>
            <person name="Arachchi H.M."/>
            <person name="Berlin A.M."/>
            <person name="Chapman S.B."/>
            <person name="Gainer-Dewar J."/>
            <person name="Goldberg J."/>
            <person name="Griggs A."/>
            <person name="Gujja S."/>
            <person name="Hansen M."/>
            <person name="Howarth C."/>
            <person name="Imamovic A."/>
            <person name="Ireland A."/>
            <person name="Larimer J."/>
            <person name="McCowan C."/>
            <person name="Murphy C."/>
            <person name="Pearson M."/>
            <person name="Poon T.W."/>
            <person name="Priest M."/>
            <person name="Roberts A."/>
            <person name="Saif S."/>
            <person name="Shea T."/>
            <person name="Sisk P."/>
            <person name="Sykes S."/>
            <person name="Wortman J."/>
            <person name="Nusbaum C."/>
            <person name="Birren B."/>
        </authorList>
    </citation>
    <scope>NUCLEOTIDE SEQUENCE [LARGE SCALE GENOMIC DNA]</scope>
    <source>
        <strain evidence="1 2">P1976</strain>
    </source>
</reference>
<evidence type="ECO:0000313" key="1">
    <source>
        <dbReference type="EMBL" id="ETO85441.1"/>
    </source>
</evidence>
<comment type="caution">
    <text evidence="1">The sequence shown here is derived from an EMBL/GenBank/DDBJ whole genome shotgun (WGS) entry which is preliminary data.</text>
</comment>
<protein>
    <submittedName>
        <fullName evidence="1">Uncharacterized protein</fullName>
    </submittedName>
</protein>
<proteinExistence type="predicted"/>
<sequence>MLTTAADSLQITLVNQLPVYSKLDTAVSLRWWLLRCEVYDRKKKLPYLM</sequence>
<accession>A0A081B2T0</accession>
<feature type="non-terminal residue" evidence="1">
    <location>
        <position position="49"/>
    </location>
</feature>
<organism evidence="1 2">
    <name type="scientific">Phytophthora nicotianae P1976</name>
    <dbReference type="NCBI Taxonomy" id="1317066"/>
    <lineage>
        <taxon>Eukaryota</taxon>
        <taxon>Sar</taxon>
        <taxon>Stramenopiles</taxon>
        <taxon>Oomycota</taxon>
        <taxon>Peronosporomycetes</taxon>
        <taxon>Peronosporales</taxon>
        <taxon>Peronosporaceae</taxon>
        <taxon>Phytophthora</taxon>
    </lineage>
</organism>
<dbReference type="EMBL" id="ANJA01000173">
    <property type="protein sequence ID" value="ETO85441.1"/>
    <property type="molecule type" value="Genomic_DNA"/>
</dbReference>
<evidence type="ECO:0000313" key="2">
    <source>
        <dbReference type="Proteomes" id="UP000028582"/>
    </source>
</evidence>
<name>A0A081B2T0_PHYNI</name>
<gene>
    <name evidence="1" type="ORF">F444_00865</name>
</gene>
<dbReference type="Proteomes" id="UP000028582">
    <property type="component" value="Unassembled WGS sequence"/>
</dbReference>